<evidence type="ECO:0000313" key="2">
    <source>
        <dbReference type="EMBL" id="KND35688.1"/>
    </source>
</evidence>
<comment type="caution">
    <text evidence="2">The sequence shown here is derived from an EMBL/GenBank/DDBJ whole genome shotgun (WGS) entry which is preliminary data.</text>
</comment>
<dbReference type="PATRIC" id="fig|42234.21.peg.2889"/>
<dbReference type="Proteomes" id="UP000037151">
    <property type="component" value="Unassembled WGS sequence"/>
</dbReference>
<dbReference type="RefSeq" id="WP_050370972.1">
    <property type="nucleotide sequence ID" value="NZ_KQ257816.1"/>
</dbReference>
<keyword evidence="1" id="KW-1133">Transmembrane helix</keyword>
<reference evidence="3" key="1">
    <citation type="submission" date="2014-07" db="EMBL/GenBank/DDBJ databases">
        <title>Genome sequencing of plant-pathogenic Streptomyces species.</title>
        <authorList>
            <person name="Harrison J."/>
            <person name="Sapp M."/>
            <person name="Thwaites R."/>
            <person name="Studholme D.J."/>
        </authorList>
    </citation>
    <scope>NUCLEOTIDE SEQUENCE [LARGE SCALE GENOMIC DNA]</scope>
    <source>
        <strain evidence="3">NCPPB 4445</strain>
    </source>
</reference>
<evidence type="ECO:0000313" key="3">
    <source>
        <dbReference type="Proteomes" id="UP000037151"/>
    </source>
</evidence>
<keyword evidence="1" id="KW-0812">Transmembrane</keyword>
<evidence type="ECO:0000256" key="1">
    <source>
        <dbReference type="SAM" id="Phobius"/>
    </source>
</evidence>
<feature type="transmembrane region" description="Helical" evidence="1">
    <location>
        <begin position="69"/>
        <end position="90"/>
    </location>
</feature>
<dbReference type="EMBL" id="JPPY01000088">
    <property type="protein sequence ID" value="KND35688.1"/>
    <property type="molecule type" value="Genomic_DNA"/>
</dbReference>
<accession>A0A0L0KCZ3</accession>
<protein>
    <submittedName>
        <fullName evidence="2">Uncharacterized protein</fullName>
    </submittedName>
</protein>
<dbReference type="AlphaFoldDB" id="A0A0L0KCZ3"/>
<proteinExistence type="predicted"/>
<organism evidence="2 3">
    <name type="scientific">Streptomyces acidiscabies</name>
    <dbReference type="NCBI Taxonomy" id="42234"/>
    <lineage>
        <taxon>Bacteria</taxon>
        <taxon>Bacillati</taxon>
        <taxon>Actinomycetota</taxon>
        <taxon>Actinomycetes</taxon>
        <taxon>Kitasatosporales</taxon>
        <taxon>Streptomycetaceae</taxon>
        <taxon>Streptomyces</taxon>
    </lineage>
</organism>
<keyword evidence="1" id="KW-0472">Membrane</keyword>
<gene>
    <name evidence="2" type="ORF">IQ63_14010</name>
</gene>
<sequence>MAEKDDVYEDDAALLAAITGESAPDTPELRAAREDIDVLRTQLALIADELAPPAQVVPLAPYRHRRLKVALVGVAAAGVLTLLGGGLALLGAPGNSSSDKGVSSSAGGSTEKSALPDLVSLACAETIVTGTVTTVEGTEVTLRVTHAYKPIPGPTAVTFTTDTPLTRGTPVLVILSPGATEPDGLFVGPQEISDQLSTLPQALKEYRTCTP</sequence>
<dbReference type="OrthoDB" id="9992123at2"/>
<name>A0A0L0KCZ3_9ACTN</name>